<evidence type="ECO:0000313" key="3">
    <source>
        <dbReference type="WormBase" id="F13A2.1"/>
    </source>
</evidence>
<sequence length="68" mass="8176">MHRPNRRDNRFRIMIRIGLWILFLVILGMVLNGTPFPDILRHFHVSDFSKELAEKLNKTQSFARNRQL</sequence>
<dbReference type="GeneID" id="184392"/>
<keyword evidence="2" id="KW-1185">Reference proteome</keyword>
<dbReference type="UCSC" id="F13A2.1">
    <property type="organism name" value="c. elegans"/>
</dbReference>
<dbReference type="HOGENOM" id="CLU_1817513_0_0_1"/>
<protein>
    <submittedName>
        <fullName evidence="1">Neuropeptide-Like Protein</fullName>
    </submittedName>
</protein>
<dbReference type="PIR" id="E89026">
    <property type="entry name" value="E89026"/>
</dbReference>
<dbReference type="InParanoid" id="O16896"/>
<evidence type="ECO:0000313" key="2">
    <source>
        <dbReference type="Proteomes" id="UP000001940"/>
    </source>
</evidence>
<dbReference type="Proteomes" id="UP000001940">
    <property type="component" value="Chromosome V"/>
</dbReference>
<dbReference type="EMBL" id="BX284605">
    <property type="protein sequence ID" value="CCD69363.2"/>
    <property type="molecule type" value="Genomic_DNA"/>
</dbReference>
<dbReference type="KEGG" id="cel:CELE_F13A2.1"/>
<organism evidence="1 2">
    <name type="scientific">Caenorhabditis elegans</name>
    <dbReference type="NCBI Taxonomy" id="6239"/>
    <lineage>
        <taxon>Eukaryota</taxon>
        <taxon>Metazoa</taxon>
        <taxon>Ecdysozoa</taxon>
        <taxon>Nematoda</taxon>
        <taxon>Chromadorea</taxon>
        <taxon>Rhabditida</taxon>
        <taxon>Rhabditina</taxon>
        <taxon>Rhabditomorpha</taxon>
        <taxon>Rhabditoidea</taxon>
        <taxon>Rhabditidae</taxon>
        <taxon>Peloderinae</taxon>
        <taxon>Caenorhabditis</taxon>
    </lineage>
</organism>
<dbReference type="AlphaFoldDB" id="O16896"/>
<dbReference type="RefSeq" id="NP_001317744.1">
    <property type="nucleotide sequence ID" value="NM_001330862.1"/>
</dbReference>
<dbReference type="PaxDb" id="6239-F13A2.1"/>
<proteinExistence type="predicted"/>
<dbReference type="WormBase" id="F13A2.1">
    <property type="protein sequence ID" value="CE51692"/>
    <property type="gene ID" value="WBGene00017410"/>
</dbReference>
<reference evidence="1 2" key="1">
    <citation type="journal article" date="1998" name="Science">
        <title>Genome sequence of the nematode C. elegans: a platform for investigating biology.</title>
        <authorList>
            <consortium name="The C. elegans sequencing consortium"/>
            <person name="Sulson J.E."/>
            <person name="Waterston R."/>
        </authorList>
    </citation>
    <scope>NUCLEOTIDE SEQUENCE [LARGE SCALE GENOMIC DNA]</scope>
    <source>
        <strain evidence="1 2">Bristol N2</strain>
    </source>
</reference>
<evidence type="ECO:0000313" key="1">
    <source>
        <dbReference type="EMBL" id="CCD69363.2"/>
    </source>
</evidence>
<accession>O16896</accession>
<dbReference type="AGR" id="WB:WBGene00017410"/>
<name>O16896_CAEEL</name>
<dbReference type="Bgee" id="WBGene00017410">
    <property type="expression patterns" value="Expressed in pharyngeal muscle cell (C elegans) and 3 other cell types or tissues"/>
</dbReference>
<dbReference type="CTD" id="184392"/>
<gene>
    <name evidence="1" type="ORF">CELE_F13A2.1</name>
    <name evidence="1 3" type="ORF">F13A2.1</name>
</gene>